<keyword evidence="1" id="KW-1133">Transmembrane helix</keyword>
<protein>
    <recommendedName>
        <fullName evidence="4">General secretion pathway protein M</fullName>
    </recommendedName>
</protein>
<dbReference type="NCBIfam" id="NF040576">
    <property type="entry name" value="T2SS_GspM_XpsM"/>
    <property type="match status" value="1"/>
</dbReference>
<dbReference type="AlphaFoldDB" id="A0A1Q9AWA6"/>
<proteinExistence type="predicted"/>
<dbReference type="RefSeq" id="WP_075627992.1">
    <property type="nucleotide sequence ID" value="NZ_FOAM01000032.1"/>
</dbReference>
<accession>A0A1Q9AWA6</accession>
<name>A0A1Q9AWA6_9HYPH</name>
<evidence type="ECO:0000313" key="3">
    <source>
        <dbReference type="Proteomes" id="UP000186364"/>
    </source>
</evidence>
<sequence>MTNLLIHLLNLPPKTQRRSAVVILCIIVTMGVSGTWLLSDVLVTKLDMIQDMRRQLFRLHQLVESRPAPAFPIDAYPSDLFLAGSSEATVQAKLQEKISELATASNVTIASLTGVPAREIEVVRYVGLRADAQGNYAAVLEFIRQIESAMPPLVITTVSLRGNLRSATEDVLAEPPISVDITILAPVDPTVAAMQEASS</sequence>
<evidence type="ECO:0008006" key="4">
    <source>
        <dbReference type="Google" id="ProtNLM"/>
    </source>
</evidence>
<evidence type="ECO:0000256" key="1">
    <source>
        <dbReference type="SAM" id="Phobius"/>
    </source>
</evidence>
<feature type="transmembrane region" description="Helical" evidence="1">
    <location>
        <begin position="20"/>
        <end position="43"/>
    </location>
</feature>
<dbReference type="EMBL" id="MKIP01000046">
    <property type="protein sequence ID" value="OLP59710.1"/>
    <property type="molecule type" value="Genomic_DNA"/>
</dbReference>
<keyword evidence="1" id="KW-0472">Membrane</keyword>
<gene>
    <name evidence="2" type="ORF">BJF93_08040</name>
</gene>
<evidence type="ECO:0000313" key="2">
    <source>
        <dbReference type="EMBL" id="OLP59710.1"/>
    </source>
</evidence>
<organism evidence="2 3">
    <name type="scientific">Xaviernesmea oryzae</name>
    <dbReference type="NCBI Taxonomy" id="464029"/>
    <lineage>
        <taxon>Bacteria</taxon>
        <taxon>Pseudomonadati</taxon>
        <taxon>Pseudomonadota</taxon>
        <taxon>Alphaproteobacteria</taxon>
        <taxon>Hyphomicrobiales</taxon>
        <taxon>Rhizobiaceae</taxon>
        <taxon>Rhizobium/Agrobacterium group</taxon>
        <taxon>Xaviernesmea</taxon>
    </lineage>
</organism>
<dbReference type="Proteomes" id="UP000186364">
    <property type="component" value="Unassembled WGS sequence"/>
</dbReference>
<dbReference type="OrthoDB" id="8449506at2"/>
<comment type="caution">
    <text evidence="2">The sequence shown here is derived from an EMBL/GenBank/DDBJ whole genome shotgun (WGS) entry which is preliminary data.</text>
</comment>
<dbReference type="Pfam" id="PF10741">
    <property type="entry name" value="T2SSM_b"/>
    <property type="match status" value="1"/>
</dbReference>
<keyword evidence="1" id="KW-0812">Transmembrane</keyword>
<reference evidence="2 3" key="1">
    <citation type="submission" date="2016-09" db="EMBL/GenBank/DDBJ databases">
        <title>Rhizobium sp. nov., a novel species isolated from the rice rhizosphere.</title>
        <authorList>
            <person name="Zhao J."/>
            <person name="Zhang X."/>
        </authorList>
    </citation>
    <scope>NUCLEOTIDE SEQUENCE [LARGE SCALE GENOMIC DNA]</scope>
    <source>
        <strain evidence="2 3">1.7048</strain>
    </source>
</reference>
<keyword evidence="3" id="KW-1185">Reference proteome</keyword>
<dbReference type="InterPro" id="IPR034756">
    <property type="entry name" value="T2SSM_b"/>
</dbReference>